<reference evidence="1" key="1">
    <citation type="submission" date="2019-12" db="EMBL/GenBank/DDBJ databases">
        <title>Genome sequencing and annotation of Brassica cretica.</title>
        <authorList>
            <person name="Studholme D.J."/>
            <person name="Sarris P."/>
        </authorList>
    </citation>
    <scope>NUCLEOTIDE SEQUENCE</scope>
    <source>
        <strain evidence="1">PFS-109/04</strain>
        <tissue evidence="1">Leaf</tissue>
    </source>
</reference>
<dbReference type="Proteomes" id="UP000712600">
    <property type="component" value="Unassembled WGS sequence"/>
</dbReference>
<name>A0A8S9PZE5_BRACR</name>
<sequence>MYLDLLWTSNSGACFCSVNIGGVWKVSPCFSVLLGDSATRSRRYGDLVGASSREFTAVKLGI</sequence>
<dbReference type="AlphaFoldDB" id="A0A8S9PZE5"/>
<evidence type="ECO:0000313" key="1">
    <source>
        <dbReference type="EMBL" id="KAF3525150.1"/>
    </source>
</evidence>
<protein>
    <submittedName>
        <fullName evidence="1">Uncharacterized protein</fullName>
    </submittedName>
</protein>
<comment type="caution">
    <text evidence="1">The sequence shown here is derived from an EMBL/GenBank/DDBJ whole genome shotgun (WGS) entry which is preliminary data.</text>
</comment>
<proteinExistence type="predicted"/>
<evidence type="ECO:0000313" key="2">
    <source>
        <dbReference type="Proteomes" id="UP000712600"/>
    </source>
</evidence>
<gene>
    <name evidence="1" type="ORF">F2Q69_00046960</name>
</gene>
<accession>A0A8S9PZE5</accession>
<organism evidence="1 2">
    <name type="scientific">Brassica cretica</name>
    <name type="common">Mustard</name>
    <dbReference type="NCBI Taxonomy" id="69181"/>
    <lineage>
        <taxon>Eukaryota</taxon>
        <taxon>Viridiplantae</taxon>
        <taxon>Streptophyta</taxon>
        <taxon>Embryophyta</taxon>
        <taxon>Tracheophyta</taxon>
        <taxon>Spermatophyta</taxon>
        <taxon>Magnoliopsida</taxon>
        <taxon>eudicotyledons</taxon>
        <taxon>Gunneridae</taxon>
        <taxon>Pentapetalae</taxon>
        <taxon>rosids</taxon>
        <taxon>malvids</taxon>
        <taxon>Brassicales</taxon>
        <taxon>Brassicaceae</taxon>
        <taxon>Brassiceae</taxon>
        <taxon>Brassica</taxon>
    </lineage>
</organism>
<dbReference type="EMBL" id="QGKX02001347">
    <property type="protein sequence ID" value="KAF3525150.1"/>
    <property type="molecule type" value="Genomic_DNA"/>
</dbReference>